<dbReference type="OrthoDB" id="6486656at2759"/>
<sequence>MAPQKIFLGDLEASWKWPRRTNPHTLEIKQECLEWVASFRAFTPEAQKAFDKCNFNEYTPRTSPRGIDTEEESRSPDRTIISLVDKGCACSLMNLFFIFDEHSDKSEAAEVWNQVDIIMDALRNPSHPRPEGEWVGGEVARQ</sequence>
<evidence type="ECO:0000313" key="1">
    <source>
        <dbReference type="EMBL" id="KAF4628238.1"/>
    </source>
</evidence>
<name>A0A8H4RES4_9HELO</name>
<proteinExistence type="predicted"/>
<dbReference type="EMBL" id="JAAMPI010000840">
    <property type="protein sequence ID" value="KAF4628238.1"/>
    <property type="molecule type" value="Genomic_DNA"/>
</dbReference>
<protein>
    <submittedName>
        <fullName evidence="1">Uncharacterized protein</fullName>
    </submittedName>
</protein>
<gene>
    <name evidence="1" type="ORF">G7Y89_g9908</name>
</gene>
<accession>A0A8H4RES4</accession>
<comment type="caution">
    <text evidence="1">The sequence shown here is derived from an EMBL/GenBank/DDBJ whole genome shotgun (WGS) entry which is preliminary data.</text>
</comment>
<organism evidence="1 2">
    <name type="scientific">Cudoniella acicularis</name>
    <dbReference type="NCBI Taxonomy" id="354080"/>
    <lineage>
        <taxon>Eukaryota</taxon>
        <taxon>Fungi</taxon>
        <taxon>Dikarya</taxon>
        <taxon>Ascomycota</taxon>
        <taxon>Pezizomycotina</taxon>
        <taxon>Leotiomycetes</taxon>
        <taxon>Helotiales</taxon>
        <taxon>Tricladiaceae</taxon>
        <taxon>Cudoniella</taxon>
    </lineage>
</organism>
<evidence type="ECO:0000313" key="2">
    <source>
        <dbReference type="Proteomes" id="UP000566819"/>
    </source>
</evidence>
<dbReference type="Proteomes" id="UP000566819">
    <property type="component" value="Unassembled WGS sequence"/>
</dbReference>
<reference evidence="1 2" key="1">
    <citation type="submission" date="2020-03" db="EMBL/GenBank/DDBJ databases">
        <title>Draft Genome Sequence of Cudoniella acicularis.</title>
        <authorList>
            <person name="Buettner E."/>
            <person name="Kellner H."/>
        </authorList>
    </citation>
    <scope>NUCLEOTIDE SEQUENCE [LARGE SCALE GENOMIC DNA]</scope>
    <source>
        <strain evidence="1 2">DSM 108380</strain>
    </source>
</reference>
<dbReference type="InterPro" id="IPR008949">
    <property type="entry name" value="Isoprenoid_synthase_dom_sf"/>
</dbReference>
<dbReference type="Gene3D" id="1.10.600.10">
    <property type="entry name" value="Farnesyl Diphosphate Synthase"/>
    <property type="match status" value="1"/>
</dbReference>
<dbReference type="AlphaFoldDB" id="A0A8H4RES4"/>
<keyword evidence="2" id="KW-1185">Reference proteome</keyword>